<name>A0A376WCG9_ECOLX</name>
<reference evidence="1 2" key="1">
    <citation type="submission" date="2018-06" db="EMBL/GenBank/DDBJ databases">
        <authorList>
            <consortium name="Pathogen Informatics"/>
            <person name="Doyle S."/>
        </authorList>
    </citation>
    <scope>NUCLEOTIDE SEQUENCE [LARGE SCALE GENOMIC DNA]</scope>
    <source>
        <strain evidence="1 2">NCTC9081</strain>
    </source>
</reference>
<evidence type="ECO:0000313" key="2">
    <source>
        <dbReference type="Proteomes" id="UP000254716"/>
    </source>
</evidence>
<gene>
    <name evidence="1" type="ORF">NCTC9081_06766</name>
</gene>
<dbReference type="Proteomes" id="UP000254716">
    <property type="component" value="Unassembled WGS sequence"/>
</dbReference>
<sequence length="31" mass="3591">MDFATIDGINRVLVDIDTNHLFFALRQTQLL</sequence>
<proteinExistence type="predicted"/>
<evidence type="ECO:0000313" key="1">
    <source>
        <dbReference type="EMBL" id="STJ21137.1"/>
    </source>
</evidence>
<dbReference type="AlphaFoldDB" id="A0A376WCG9"/>
<dbReference type="EMBL" id="UGCV01000008">
    <property type="protein sequence ID" value="STJ21137.1"/>
    <property type="molecule type" value="Genomic_DNA"/>
</dbReference>
<organism evidence="1 2">
    <name type="scientific">Escherichia coli</name>
    <dbReference type="NCBI Taxonomy" id="562"/>
    <lineage>
        <taxon>Bacteria</taxon>
        <taxon>Pseudomonadati</taxon>
        <taxon>Pseudomonadota</taxon>
        <taxon>Gammaproteobacteria</taxon>
        <taxon>Enterobacterales</taxon>
        <taxon>Enterobacteriaceae</taxon>
        <taxon>Escherichia</taxon>
    </lineage>
</organism>
<protein>
    <submittedName>
        <fullName evidence="1">Uncharacterized protein</fullName>
    </submittedName>
</protein>
<accession>A0A376WCG9</accession>